<dbReference type="Proteomes" id="UP000221860">
    <property type="component" value="Unassembled WGS sequence"/>
</dbReference>
<gene>
    <name evidence="1" type="ORF">CJ301_01435</name>
</gene>
<accession>A0A2G1MKI2</accession>
<reference evidence="1 2" key="1">
    <citation type="submission" date="2017-08" db="EMBL/GenBank/DDBJ databases">
        <title>Draft Genome Sequence of Loktanella cinnabarina Strain XM1, Isolated from Coastal Surface Water.</title>
        <authorList>
            <person name="Ma R."/>
            <person name="Wang J."/>
            <person name="Wang Q."/>
            <person name="Ma Z."/>
            <person name="Li J."/>
            <person name="Chen L."/>
        </authorList>
    </citation>
    <scope>NUCLEOTIDE SEQUENCE [LARGE SCALE GENOMIC DNA]</scope>
    <source>
        <strain evidence="1 2">XM1</strain>
    </source>
</reference>
<dbReference type="InterPro" id="IPR024078">
    <property type="entry name" value="LmbE-like_dom_sf"/>
</dbReference>
<comment type="caution">
    <text evidence="1">The sequence shown here is derived from an EMBL/GenBank/DDBJ whole genome shotgun (WGS) entry which is preliminary data.</text>
</comment>
<keyword evidence="2" id="KW-1185">Reference proteome</keyword>
<name>A0A2G1MKI2_9RHOB</name>
<sequence>MRAPRMIFRRRDAPRPSTDGAFLRAADGALSTTAARIMSGASRLAVIVARAGDETLCCGALIHAAARGGARVDVICLTQGEETMRARHDETADALACLAPDATLHWIGEPEKTLPARGRHFDMLARRLQPLIAPEATVLLPWPGEPCVDLARGHALGRAAMAADRAALCYLAEARFLPKAQVPHGLRLLTAPPASIAAKRRAMSQHSGRCGELAASGRTPPAMLEHFLQHPELYLPG</sequence>
<organism evidence="1 2">
    <name type="scientific">Limimaricola cinnabarinus</name>
    <dbReference type="NCBI Taxonomy" id="1125964"/>
    <lineage>
        <taxon>Bacteria</taxon>
        <taxon>Pseudomonadati</taxon>
        <taxon>Pseudomonadota</taxon>
        <taxon>Alphaproteobacteria</taxon>
        <taxon>Rhodobacterales</taxon>
        <taxon>Paracoccaceae</taxon>
        <taxon>Limimaricola</taxon>
    </lineage>
</organism>
<proteinExistence type="predicted"/>
<dbReference type="Gene3D" id="3.40.50.10320">
    <property type="entry name" value="LmbE-like"/>
    <property type="match status" value="1"/>
</dbReference>
<evidence type="ECO:0000313" key="2">
    <source>
        <dbReference type="Proteomes" id="UP000221860"/>
    </source>
</evidence>
<dbReference type="EMBL" id="NQWH01000003">
    <property type="protein sequence ID" value="PHP29172.1"/>
    <property type="molecule type" value="Genomic_DNA"/>
</dbReference>
<dbReference type="SUPFAM" id="SSF102588">
    <property type="entry name" value="LmbE-like"/>
    <property type="match status" value="1"/>
</dbReference>
<dbReference type="OrthoDB" id="9790023at2"/>
<protein>
    <submittedName>
        <fullName evidence="1">Uncharacterized protein</fullName>
    </submittedName>
</protein>
<dbReference type="AlphaFoldDB" id="A0A2G1MKI2"/>
<evidence type="ECO:0000313" key="1">
    <source>
        <dbReference type="EMBL" id="PHP29172.1"/>
    </source>
</evidence>